<evidence type="ECO:0000313" key="2">
    <source>
        <dbReference type="EMBL" id="KAJ4825024.1"/>
    </source>
</evidence>
<proteinExistence type="predicted"/>
<organism evidence="2 3">
    <name type="scientific">Turnera subulata</name>
    <dbReference type="NCBI Taxonomy" id="218843"/>
    <lineage>
        <taxon>Eukaryota</taxon>
        <taxon>Viridiplantae</taxon>
        <taxon>Streptophyta</taxon>
        <taxon>Embryophyta</taxon>
        <taxon>Tracheophyta</taxon>
        <taxon>Spermatophyta</taxon>
        <taxon>Magnoliopsida</taxon>
        <taxon>eudicotyledons</taxon>
        <taxon>Gunneridae</taxon>
        <taxon>Pentapetalae</taxon>
        <taxon>rosids</taxon>
        <taxon>fabids</taxon>
        <taxon>Malpighiales</taxon>
        <taxon>Passifloraceae</taxon>
        <taxon>Turnera</taxon>
    </lineage>
</organism>
<protein>
    <submittedName>
        <fullName evidence="2">Uncharacterized protein</fullName>
    </submittedName>
</protein>
<feature type="region of interest" description="Disordered" evidence="1">
    <location>
        <begin position="1"/>
        <end position="42"/>
    </location>
</feature>
<dbReference type="Proteomes" id="UP001141552">
    <property type="component" value="Unassembled WGS sequence"/>
</dbReference>
<accession>A0A9Q0F6I7</accession>
<reference evidence="2" key="2">
    <citation type="journal article" date="2023" name="Plants (Basel)">
        <title>Annotation of the Turnera subulata (Passifloraceae) Draft Genome Reveals the S-Locus Evolved after the Divergence of Turneroideae from Passifloroideae in a Stepwise Manner.</title>
        <authorList>
            <person name="Henning P.M."/>
            <person name="Roalson E.H."/>
            <person name="Mir W."/>
            <person name="McCubbin A.G."/>
            <person name="Shore J.S."/>
        </authorList>
    </citation>
    <scope>NUCLEOTIDE SEQUENCE</scope>
    <source>
        <strain evidence="2">F60SS</strain>
    </source>
</reference>
<sequence>MEGNIQGGLDDDAPHDGAIDGAHSDATDVGANDIHSGGTQGGNVSAAANANVNASGGAGVNDFLNDPNDATDVGANDVLSGGLQGGNGSRSAAANRNVNASGGAGVNNFNDPIGQCGNQYAYGSAWNYDNATAFGGHKAVYGSAGVEGGYFPAGPSGANANVNASVGPGVNYLLNDPNANANVNASVGPGVNYLLNDPNANANVNASGGAGMNYLLNHPNGGHQAVYGSAGVEGGYFPVGPSGANANVNASVGPGVNYLLNDPNANANVNASVGPGVNYLLNDPNANANVNASGGAGMNYLLNHPNANANVNASVGPGVNYLLNDPNANANVNASVGPGVNYLLNDPNGLHGHPVYYGGGGGYPAWNYGMGNANVGQSNTFAMLTQLVTHLVLLLAPQAAPVVQQASAGSRCSGLVLKFHISQIKILLGHQMDTQTAINQIQQSLKEVLEREGNNSLANMKLEDEARALRAGLKHVYEEQKVTQNAVKTIQKDLQVVLKNQGSTSLLFQKAVTVLQEKEEDAGKALQLTKDGYTYLQVQDGEYQEQQYHFFGKWDSVHVVSTFAKHNCKCSVL</sequence>
<evidence type="ECO:0000256" key="1">
    <source>
        <dbReference type="SAM" id="MobiDB-lite"/>
    </source>
</evidence>
<comment type="caution">
    <text evidence="2">The sequence shown here is derived from an EMBL/GenBank/DDBJ whole genome shotgun (WGS) entry which is preliminary data.</text>
</comment>
<feature type="region of interest" description="Disordered" evidence="1">
    <location>
        <begin position="63"/>
        <end position="94"/>
    </location>
</feature>
<name>A0A9Q0F6I7_9ROSI</name>
<dbReference type="EMBL" id="JAKUCV010007021">
    <property type="protein sequence ID" value="KAJ4825024.1"/>
    <property type="molecule type" value="Genomic_DNA"/>
</dbReference>
<gene>
    <name evidence="2" type="ORF">Tsubulata_023206</name>
</gene>
<dbReference type="AlphaFoldDB" id="A0A9Q0F6I7"/>
<keyword evidence="3" id="KW-1185">Reference proteome</keyword>
<evidence type="ECO:0000313" key="3">
    <source>
        <dbReference type="Proteomes" id="UP001141552"/>
    </source>
</evidence>
<feature type="compositionally biased region" description="Basic and acidic residues" evidence="1">
    <location>
        <begin position="12"/>
        <end position="26"/>
    </location>
</feature>
<reference evidence="2" key="1">
    <citation type="submission" date="2022-02" db="EMBL/GenBank/DDBJ databases">
        <authorList>
            <person name="Henning P.M."/>
            <person name="McCubbin A.G."/>
            <person name="Shore J.S."/>
        </authorList>
    </citation>
    <scope>NUCLEOTIDE SEQUENCE</scope>
    <source>
        <strain evidence="2">F60SS</strain>
        <tissue evidence="2">Leaves</tissue>
    </source>
</reference>